<proteinExistence type="predicted"/>
<dbReference type="EMBL" id="GBXM01071049">
    <property type="protein sequence ID" value="JAH37528.1"/>
    <property type="molecule type" value="Transcribed_RNA"/>
</dbReference>
<organism evidence="1">
    <name type="scientific">Anguilla anguilla</name>
    <name type="common">European freshwater eel</name>
    <name type="synonym">Muraena anguilla</name>
    <dbReference type="NCBI Taxonomy" id="7936"/>
    <lineage>
        <taxon>Eukaryota</taxon>
        <taxon>Metazoa</taxon>
        <taxon>Chordata</taxon>
        <taxon>Craniata</taxon>
        <taxon>Vertebrata</taxon>
        <taxon>Euteleostomi</taxon>
        <taxon>Actinopterygii</taxon>
        <taxon>Neopterygii</taxon>
        <taxon>Teleostei</taxon>
        <taxon>Anguilliformes</taxon>
        <taxon>Anguillidae</taxon>
        <taxon>Anguilla</taxon>
    </lineage>
</organism>
<protein>
    <submittedName>
        <fullName evidence="1">Uncharacterized protein</fullName>
    </submittedName>
</protein>
<reference evidence="1" key="1">
    <citation type="submission" date="2014-11" db="EMBL/GenBank/DDBJ databases">
        <authorList>
            <person name="Amaro Gonzalez C."/>
        </authorList>
    </citation>
    <scope>NUCLEOTIDE SEQUENCE</scope>
</reference>
<accession>A0A0E9SAH9</accession>
<dbReference type="AlphaFoldDB" id="A0A0E9SAH9"/>
<evidence type="ECO:0000313" key="1">
    <source>
        <dbReference type="EMBL" id="JAH37528.1"/>
    </source>
</evidence>
<name>A0A0E9SAH9_ANGAN</name>
<reference evidence="1" key="2">
    <citation type="journal article" date="2015" name="Fish Shellfish Immunol.">
        <title>Early steps in the European eel (Anguilla anguilla)-Vibrio vulnificus interaction in the gills: Role of the RtxA13 toxin.</title>
        <authorList>
            <person name="Callol A."/>
            <person name="Pajuelo D."/>
            <person name="Ebbesson L."/>
            <person name="Teles M."/>
            <person name="MacKenzie S."/>
            <person name="Amaro C."/>
        </authorList>
    </citation>
    <scope>NUCLEOTIDE SEQUENCE</scope>
</reference>
<sequence length="16" mass="1930">MFDLIQIGIYICRSEE</sequence>